<evidence type="ECO:0000313" key="4">
    <source>
        <dbReference type="Proteomes" id="UP000532121"/>
    </source>
</evidence>
<keyword evidence="1" id="KW-0238">DNA-binding</keyword>
<dbReference type="Pfam" id="PF01381">
    <property type="entry name" value="HTH_3"/>
    <property type="match status" value="1"/>
</dbReference>
<dbReference type="PANTHER" id="PTHR46558:SF11">
    <property type="entry name" value="HTH-TYPE TRANSCRIPTIONAL REGULATOR XRE"/>
    <property type="match status" value="1"/>
</dbReference>
<accession>A0A7X9LC37</accession>
<evidence type="ECO:0000256" key="1">
    <source>
        <dbReference type="ARBA" id="ARBA00023125"/>
    </source>
</evidence>
<dbReference type="PANTHER" id="PTHR46558">
    <property type="entry name" value="TRACRIPTIONAL REGULATORY PROTEIN-RELATED-RELATED"/>
    <property type="match status" value="1"/>
</dbReference>
<proteinExistence type="predicted"/>
<dbReference type="GO" id="GO:0003677">
    <property type="term" value="F:DNA binding"/>
    <property type="evidence" value="ECO:0007669"/>
    <property type="project" value="UniProtKB-KW"/>
</dbReference>
<gene>
    <name evidence="3" type="ORF">HHO37_01895</name>
</gene>
<dbReference type="SUPFAM" id="SSF47413">
    <property type="entry name" value="lambda repressor-like DNA-binding domains"/>
    <property type="match status" value="1"/>
</dbReference>
<dbReference type="InterPro" id="IPR010982">
    <property type="entry name" value="Lambda_DNA-bd_dom_sf"/>
</dbReference>
<dbReference type="RefSeq" id="WP_193522984.1">
    <property type="nucleotide sequence ID" value="NZ_JABASA010000003.1"/>
</dbReference>
<protein>
    <submittedName>
        <fullName evidence="3">Helix-turn-helix transcriptional regulator</fullName>
    </submittedName>
</protein>
<reference evidence="3 4" key="1">
    <citation type="submission" date="2020-04" db="EMBL/GenBank/DDBJ databases">
        <title>MicrobeNet Type strains.</title>
        <authorList>
            <person name="Nicholson A.C."/>
        </authorList>
    </citation>
    <scope>NUCLEOTIDE SEQUENCE [LARGE SCALE GENOMIC DNA]</scope>
    <source>
        <strain evidence="3 4">DSM 22768</strain>
    </source>
</reference>
<dbReference type="EMBL" id="JABASA010000003">
    <property type="protein sequence ID" value="NMD48448.1"/>
    <property type="molecule type" value="Genomic_DNA"/>
</dbReference>
<evidence type="ECO:0000259" key="2">
    <source>
        <dbReference type="PROSITE" id="PS50943"/>
    </source>
</evidence>
<evidence type="ECO:0000313" key="3">
    <source>
        <dbReference type="EMBL" id="NMD48448.1"/>
    </source>
</evidence>
<dbReference type="PROSITE" id="PS50943">
    <property type="entry name" value="HTH_CROC1"/>
    <property type="match status" value="1"/>
</dbReference>
<name>A0A7X9LC37_STRRT</name>
<dbReference type="Gene3D" id="1.10.260.40">
    <property type="entry name" value="lambda repressor-like DNA-binding domains"/>
    <property type="match status" value="1"/>
</dbReference>
<sequence>MNIGQNIYLNRTKINFTQEQLSEYLHLTKATISKWENNQTTPDINYLILMANLFNISVDDLIGYKKILSSQERSQLFNDLKNNKKKFTADQSLVNIEKLSKQYLNDYKTLLMLVQFMVNSFLDNKNLKDRTAQLSLALLNRIISYASAETEIQSAIMLKVIILFQNKKYDDIIEIYHNRPYKLGEELMLANSYALKGDIEKAKEVLQVELYQQILLMVESLSTLISYETKENNDEIIRRMIGLIDLFKLEELHPNSAIKCYYTLALYYIDSGEEKAMAFLTKLMQCCKNLLKQFQLHGDRFFYAIDNWLESLPMGTLPPTNKKLLIDQMEKAFDAPVFSKLNSHPQFQSFIKDIQELKKELKNEPYDS</sequence>
<dbReference type="Proteomes" id="UP000532121">
    <property type="component" value="Unassembled WGS sequence"/>
</dbReference>
<dbReference type="AlphaFoldDB" id="A0A7X9LC37"/>
<comment type="caution">
    <text evidence="3">The sequence shown here is derived from an EMBL/GenBank/DDBJ whole genome shotgun (WGS) entry which is preliminary data.</text>
</comment>
<dbReference type="InterPro" id="IPR001387">
    <property type="entry name" value="Cro/C1-type_HTH"/>
</dbReference>
<dbReference type="SMART" id="SM00530">
    <property type="entry name" value="HTH_XRE"/>
    <property type="match status" value="1"/>
</dbReference>
<dbReference type="CDD" id="cd00093">
    <property type="entry name" value="HTH_XRE"/>
    <property type="match status" value="1"/>
</dbReference>
<feature type="domain" description="HTH cro/C1-type" evidence="2">
    <location>
        <begin position="11"/>
        <end position="61"/>
    </location>
</feature>
<organism evidence="3 4">
    <name type="scientific">Streptococcus ratti</name>
    <dbReference type="NCBI Taxonomy" id="1341"/>
    <lineage>
        <taxon>Bacteria</taxon>
        <taxon>Bacillati</taxon>
        <taxon>Bacillota</taxon>
        <taxon>Bacilli</taxon>
        <taxon>Lactobacillales</taxon>
        <taxon>Streptococcaceae</taxon>
        <taxon>Streptococcus</taxon>
    </lineage>
</organism>